<dbReference type="InterPro" id="IPR003673">
    <property type="entry name" value="CoA-Trfase_fam_III"/>
</dbReference>
<dbReference type="Proteomes" id="UP001056455">
    <property type="component" value="Chromosome"/>
</dbReference>
<dbReference type="Pfam" id="PF02515">
    <property type="entry name" value="CoA_transf_3"/>
    <property type="match status" value="1"/>
</dbReference>
<keyword evidence="1 2" id="KW-0808">Transferase</keyword>
<proteinExistence type="predicted"/>
<gene>
    <name evidence="2" type="ORF">NF556_06205</name>
</gene>
<dbReference type="EMBL" id="CP099489">
    <property type="protein sequence ID" value="USQ81232.1"/>
    <property type="molecule type" value="Genomic_DNA"/>
</dbReference>
<keyword evidence="3" id="KW-1185">Reference proteome</keyword>
<dbReference type="Gene3D" id="3.30.1540.10">
    <property type="entry name" value="formyl-coa transferase, domain 3"/>
    <property type="match status" value="1"/>
</dbReference>
<evidence type="ECO:0000256" key="1">
    <source>
        <dbReference type="ARBA" id="ARBA00022679"/>
    </source>
</evidence>
<sequence length="397" mass="42666">MADRPFEGLRVLEAATLAAAPLIGTYLAELGAEVIKIEQPGTGDPLRQWGAQRSDTGMLWKSVGRNKKSVTIDLRQPDGQELFRTLAAGCDVVLLNARPTTLKKWGLDYESLRSVNEKLVVAHVTMFGSGGPLSDNPGFGTLAEAMSGFAHMTGPADGPPTLPSFMLADGVASLTAAYAVIAALYHRDVNGGSGQLVDINLIEPLSRFLEYAVFEYDATGVAPVRDGNMSRVTVPRNAYQASDGQWIAISGSSPSIALRVFNALGRPELAKDPRFSTARARVEHVVEVDALISEWIAARPFDEAMAAFREHEVAAGPVYSTPELLDDPHMRSRHTFVEVEDQEVGPMRVQAPVPRFSGTPATIEHLGPPLGQHTDEVLSAAGLSPQDVTALRSQHVI</sequence>
<protein>
    <submittedName>
        <fullName evidence="2">CoA transferase</fullName>
    </submittedName>
</protein>
<name>A0ABY4YWT7_9MICO</name>
<dbReference type="InterPro" id="IPR023606">
    <property type="entry name" value="CoA-Trfase_III_dom_1_sf"/>
</dbReference>
<dbReference type="InterPro" id="IPR044855">
    <property type="entry name" value="CoA-Trfase_III_dom3_sf"/>
</dbReference>
<dbReference type="GO" id="GO:0016740">
    <property type="term" value="F:transferase activity"/>
    <property type="evidence" value="ECO:0007669"/>
    <property type="project" value="UniProtKB-KW"/>
</dbReference>
<dbReference type="PANTHER" id="PTHR48207:SF3">
    <property type="entry name" value="SUCCINATE--HYDROXYMETHYLGLUTARATE COA-TRANSFERASE"/>
    <property type="match status" value="1"/>
</dbReference>
<evidence type="ECO:0000313" key="3">
    <source>
        <dbReference type="Proteomes" id="UP001056455"/>
    </source>
</evidence>
<reference evidence="2" key="1">
    <citation type="submission" date="2022-06" db="EMBL/GenBank/DDBJ databases">
        <title>Ornithinimicrobium HY1793.</title>
        <authorList>
            <person name="Huang Y."/>
        </authorList>
    </citation>
    <scope>NUCLEOTIDE SEQUENCE</scope>
    <source>
        <strain evidence="2">HY1793</strain>
    </source>
</reference>
<dbReference type="InterPro" id="IPR050483">
    <property type="entry name" value="CoA-transferase_III_domain"/>
</dbReference>
<organism evidence="2 3">
    <name type="scientific">Ornithinimicrobium faecis</name>
    <dbReference type="NCBI Taxonomy" id="2934158"/>
    <lineage>
        <taxon>Bacteria</taxon>
        <taxon>Bacillati</taxon>
        <taxon>Actinomycetota</taxon>
        <taxon>Actinomycetes</taxon>
        <taxon>Micrococcales</taxon>
        <taxon>Ornithinimicrobiaceae</taxon>
        <taxon>Ornithinimicrobium</taxon>
    </lineage>
</organism>
<dbReference type="RefSeq" id="WP_252594616.1">
    <property type="nucleotide sequence ID" value="NZ_CP099489.1"/>
</dbReference>
<accession>A0ABY4YWT7</accession>
<dbReference type="SUPFAM" id="SSF89796">
    <property type="entry name" value="CoA-transferase family III (CaiB/BaiF)"/>
    <property type="match status" value="1"/>
</dbReference>
<dbReference type="Gene3D" id="3.40.50.10540">
    <property type="entry name" value="Crotonobetainyl-coa:carnitine coa-transferase, domain 1"/>
    <property type="match status" value="1"/>
</dbReference>
<dbReference type="PANTHER" id="PTHR48207">
    <property type="entry name" value="SUCCINATE--HYDROXYMETHYLGLUTARATE COA-TRANSFERASE"/>
    <property type="match status" value="1"/>
</dbReference>
<evidence type="ECO:0000313" key="2">
    <source>
        <dbReference type="EMBL" id="USQ81232.1"/>
    </source>
</evidence>